<sequence length="109" mass="12761">MKTAMQGTSLRAYFDDVLPEIDGKRREVLRVLIDDQTMDFTNMELAEELVWSINRVTPRVFELRGRDKRFPLRRPILVESRRRRCSVTGTTAIAWQINPELHPGGYKID</sequence>
<dbReference type="EMBL" id="LAZR01011177">
    <property type="protein sequence ID" value="KKM63021.1"/>
    <property type="molecule type" value="Genomic_DNA"/>
</dbReference>
<reference evidence="1" key="1">
    <citation type="journal article" date="2015" name="Nature">
        <title>Complex archaea that bridge the gap between prokaryotes and eukaryotes.</title>
        <authorList>
            <person name="Spang A."/>
            <person name="Saw J.H."/>
            <person name="Jorgensen S.L."/>
            <person name="Zaremba-Niedzwiedzka K."/>
            <person name="Martijn J."/>
            <person name="Lind A.E."/>
            <person name="van Eijk R."/>
            <person name="Schleper C."/>
            <person name="Guy L."/>
            <person name="Ettema T.J."/>
        </authorList>
    </citation>
    <scope>NUCLEOTIDE SEQUENCE</scope>
</reference>
<gene>
    <name evidence="1" type="ORF">LCGC14_1515750</name>
</gene>
<comment type="caution">
    <text evidence="1">The sequence shown here is derived from an EMBL/GenBank/DDBJ whole genome shotgun (WGS) entry which is preliminary data.</text>
</comment>
<dbReference type="AlphaFoldDB" id="A0A0F9JKV2"/>
<proteinExistence type="predicted"/>
<accession>A0A0F9JKV2</accession>
<organism evidence="1">
    <name type="scientific">marine sediment metagenome</name>
    <dbReference type="NCBI Taxonomy" id="412755"/>
    <lineage>
        <taxon>unclassified sequences</taxon>
        <taxon>metagenomes</taxon>
        <taxon>ecological metagenomes</taxon>
    </lineage>
</organism>
<name>A0A0F9JKV2_9ZZZZ</name>
<protein>
    <submittedName>
        <fullName evidence="1">Uncharacterized protein</fullName>
    </submittedName>
</protein>
<evidence type="ECO:0000313" key="1">
    <source>
        <dbReference type="EMBL" id="KKM63021.1"/>
    </source>
</evidence>